<keyword evidence="2" id="KW-1185">Reference proteome</keyword>
<dbReference type="Pfam" id="PF05988">
    <property type="entry name" value="DUF899"/>
    <property type="match status" value="1"/>
</dbReference>
<organism evidence="1 2">
    <name type="scientific">Allosphingosinicella deserti</name>
    <dbReference type="NCBI Taxonomy" id="2116704"/>
    <lineage>
        <taxon>Bacteria</taxon>
        <taxon>Pseudomonadati</taxon>
        <taxon>Pseudomonadota</taxon>
        <taxon>Alphaproteobacteria</taxon>
        <taxon>Sphingomonadales</taxon>
        <taxon>Sphingomonadaceae</taxon>
        <taxon>Allosphingosinicella</taxon>
    </lineage>
</organism>
<dbReference type="Gene3D" id="3.40.30.10">
    <property type="entry name" value="Glutaredoxin"/>
    <property type="match status" value="1"/>
</dbReference>
<dbReference type="OrthoDB" id="7331188at2"/>
<dbReference type="EMBL" id="PXYI01000002">
    <property type="protein sequence ID" value="PSJ41837.1"/>
    <property type="molecule type" value="Genomic_DNA"/>
</dbReference>
<sequence>MERRIVGREEWLTARKAHLRNEKALTRARDALLEERRALPWVLVDQDYVFDTATGPMHLSDLFQGRSQLAVQHFMLPPGGDICPGCASTADDVDPSRRHFEHADLSYIAVSRAPVTEIEAAKRRMGWTFAWVSSGGSSFNYDYGVSWTLEQIAAGEAPYNYGTTNSPMEDLHGHSIFAKDEDGRIYHTYSTYARGAEAVAGAFGWLDMTPKGRNEGDEIMGWLRRHDEYGDQPQAHTCCAVQQAAE</sequence>
<dbReference type="InterPro" id="IPR036249">
    <property type="entry name" value="Thioredoxin-like_sf"/>
</dbReference>
<evidence type="ECO:0000313" key="1">
    <source>
        <dbReference type="EMBL" id="PSJ41837.1"/>
    </source>
</evidence>
<gene>
    <name evidence="1" type="ORF">C7I55_06080</name>
</gene>
<dbReference type="InterPro" id="IPR010296">
    <property type="entry name" value="DUF899_thioredox"/>
</dbReference>
<name>A0A2P7QV39_9SPHN</name>
<accession>A0A2P7QV39</accession>
<dbReference type="Proteomes" id="UP000241167">
    <property type="component" value="Unassembled WGS sequence"/>
</dbReference>
<dbReference type="AlphaFoldDB" id="A0A2P7QV39"/>
<dbReference type="RefSeq" id="WP_106512004.1">
    <property type="nucleotide sequence ID" value="NZ_PXYI01000002.1"/>
</dbReference>
<protein>
    <submittedName>
        <fullName evidence="1">DUF899 domain-containing protein</fullName>
    </submittedName>
</protein>
<reference evidence="1 2" key="1">
    <citation type="submission" date="2018-03" db="EMBL/GenBank/DDBJ databases">
        <title>The draft genome of Sphingosinicella sp. GL-C-18.</title>
        <authorList>
            <person name="Liu L."/>
            <person name="Li L."/>
            <person name="Liang L."/>
            <person name="Zhang X."/>
            <person name="Wang T."/>
        </authorList>
    </citation>
    <scope>NUCLEOTIDE SEQUENCE [LARGE SCALE GENOMIC DNA]</scope>
    <source>
        <strain evidence="1 2">GL-C-18</strain>
    </source>
</reference>
<proteinExistence type="predicted"/>
<evidence type="ECO:0000313" key="2">
    <source>
        <dbReference type="Proteomes" id="UP000241167"/>
    </source>
</evidence>
<comment type="caution">
    <text evidence="1">The sequence shown here is derived from an EMBL/GenBank/DDBJ whole genome shotgun (WGS) entry which is preliminary data.</text>
</comment>
<dbReference type="SUPFAM" id="SSF52833">
    <property type="entry name" value="Thioredoxin-like"/>
    <property type="match status" value="1"/>
</dbReference>